<dbReference type="InterPro" id="IPR033116">
    <property type="entry name" value="TRYPSIN_SER"/>
</dbReference>
<dbReference type="Proteomes" id="UP000436522">
    <property type="component" value="Unassembled WGS sequence"/>
</dbReference>
<accession>A0A640VQ70</accession>
<organism evidence="5 6">
    <name type="scientific">Roseobacter cerasinus</name>
    <dbReference type="NCBI Taxonomy" id="2602289"/>
    <lineage>
        <taxon>Bacteria</taxon>
        <taxon>Pseudomonadati</taxon>
        <taxon>Pseudomonadota</taxon>
        <taxon>Alphaproteobacteria</taxon>
        <taxon>Rhodobacterales</taxon>
        <taxon>Roseobacteraceae</taxon>
        <taxon>Roseobacter</taxon>
    </lineage>
</organism>
<reference evidence="5 6" key="1">
    <citation type="submission" date="2019-12" db="EMBL/GenBank/DDBJ databases">
        <title>Roseobacter cerasinus sp. nov., isolated from seawater around aquaculture.</title>
        <authorList>
            <person name="Muramatsu S."/>
            <person name="Takabe Y."/>
            <person name="Mori K."/>
            <person name="Takaichi S."/>
            <person name="Hanada S."/>
        </authorList>
    </citation>
    <scope>NUCLEOTIDE SEQUENCE [LARGE SCALE GENOMIC DNA]</scope>
    <source>
        <strain evidence="5 6">AI77</strain>
    </source>
</reference>
<evidence type="ECO:0000313" key="6">
    <source>
        <dbReference type="Proteomes" id="UP000436522"/>
    </source>
</evidence>
<evidence type="ECO:0000256" key="3">
    <source>
        <dbReference type="SAM" id="SignalP"/>
    </source>
</evidence>
<comment type="caution">
    <text evidence="5">The sequence shown here is derived from an EMBL/GenBank/DDBJ whole genome shotgun (WGS) entry which is preliminary data.</text>
</comment>
<keyword evidence="3" id="KW-0732">Signal</keyword>
<dbReference type="InterPro" id="IPR009003">
    <property type="entry name" value="Peptidase_S1_PA"/>
</dbReference>
<dbReference type="PRINTS" id="PR00722">
    <property type="entry name" value="CHYMOTRYPSIN"/>
</dbReference>
<feature type="domain" description="Peptidase S1" evidence="4">
    <location>
        <begin position="69"/>
        <end position="352"/>
    </location>
</feature>
<feature type="signal peptide" evidence="3">
    <location>
        <begin position="1"/>
        <end position="29"/>
    </location>
</feature>
<keyword evidence="1" id="KW-1015">Disulfide bond</keyword>
<evidence type="ECO:0000256" key="1">
    <source>
        <dbReference type="ARBA" id="ARBA00023157"/>
    </source>
</evidence>
<dbReference type="PANTHER" id="PTHR24252:SF7">
    <property type="entry name" value="HYALIN"/>
    <property type="match status" value="1"/>
</dbReference>
<keyword evidence="2" id="KW-0378">Hydrolase</keyword>
<dbReference type="InterPro" id="IPR001314">
    <property type="entry name" value="Peptidase_S1A"/>
</dbReference>
<dbReference type="EMBL" id="BLIV01000001">
    <property type="protein sequence ID" value="GFE48356.1"/>
    <property type="molecule type" value="Genomic_DNA"/>
</dbReference>
<dbReference type="PANTHER" id="PTHR24252">
    <property type="entry name" value="ACROSIN-RELATED"/>
    <property type="match status" value="1"/>
</dbReference>
<sequence>MFHNVLSKAYLASTLCASALLVTPTFAQATDLRAAVDTLTQSRSVERSIRQEGATSLDPGAAARSDPRVIGGGLNLDVASSNFVASMRIEPGNGAPRGGLCAGSFIKPRIGTRNSGDVVQGWDAGNDEPDWVITAAHCLRDKNNKDTKTNTTGPEQLTLIAGTFDVAAINRHIVTIGQVIVHPDYDPNTMAHDIALLKIEGIKAPDEQSDFIPRSIQLPARHMMPIVNRDLSRQRVTGWGRTSEGGRVSENLMVADVPLYPRAACQEAYSQVGGSVAPSQFCAGYSTGAVDACSGDSGGPIFFDDRTNPVATSDAPILSGVVSWGFGCARAGAPGVYTSVSKEMTWIEEVVLGQ</sequence>
<dbReference type="SMART" id="SM00020">
    <property type="entry name" value="Tryp_SPc"/>
    <property type="match status" value="1"/>
</dbReference>
<dbReference type="InterPro" id="IPR001254">
    <property type="entry name" value="Trypsin_dom"/>
</dbReference>
<evidence type="ECO:0000256" key="2">
    <source>
        <dbReference type="RuleBase" id="RU363034"/>
    </source>
</evidence>
<dbReference type="PROSITE" id="PS50240">
    <property type="entry name" value="TRYPSIN_DOM"/>
    <property type="match status" value="1"/>
</dbReference>
<protein>
    <submittedName>
        <fullName evidence="5">Serine protease</fullName>
    </submittedName>
</protein>
<dbReference type="FunFam" id="2.40.10.10:FF:000002">
    <property type="entry name" value="Transmembrane protease serine"/>
    <property type="match status" value="1"/>
</dbReference>
<proteinExistence type="predicted"/>
<dbReference type="PROSITE" id="PS00134">
    <property type="entry name" value="TRYPSIN_HIS"/>
    <property type="match status" value="1"/>
</dbReference>
<dbReference type="AlphaFoldDB" id="A0A640VQ70"/>
<dbReference type="InterPro" id="IPR018114">
    <property type="entry name" value="TRYPSIN_HIS"/>
</dbReference>
<dbReference type="CDD" id="cd00190">
    <property type="entry name" value="Tryp_SPc"/>
    <property type="match status" value="1"/>
</dbReference>
<dbReference type="InterPro" id="IPR043504">
    <property type="entry name" value="Peptidase_S1_PA_chymotrypsin"/>
</dbReference>
<dbReference type="Gene3D" id="2.40.10.10">
    <property type="entry name" value="Trypsin-like serine proteases"/>
    <property type="match status" value="1"/>
</dbReference>
<dbReference type="GO" id="GO:0004252">
    <property type="term" value="F:serine-type endopeptidase activity"/>
    <property type="evidence" value="ECO:0007669"/>
    <property type="project" value="InterPro"/>
</dbReference>
<keyword evidence="2" id="KW-0720">Serine protease</keyword>
<dbReference type="GO" id="GO:0006508">
    <property type="term" value="P:proteolysis"/>
    <property type="evidence" value="ECO:0007669"/>
    <property type="project" value="UniProtKB-KW"/>
</dbReference>
<dbReference type="SUPFAM" id="SSF50494">
    <property type="entry name" value="Trypsin-like serine proteases"/>
    <property type="match status" value="1"/>
</dbReference>
<gene>
    <name evidence="5" type="ORF">So717_01090</name>
</gene>
<name>A0A640VQ70_9RHOB</name>
<keyword evidence="2 5" id="KW-0645">Protease</keyword>
<dbReference type="PROSITE" id="PS00135">
    <property type="entry name" value="TRYPSIN_SER"/>
    <property type="match status" value="1"/>
</dbReference>
<dbReference type="Pfam" id="PF00089">
    <property type="entry name" value="Trypsin"/>
    <property type="match status" value="1"/>
</dbReference>
<evidence type="ECO:0000313" key="5">
    <source>
        <dbReference type="EMBL" id="GFE48356.1"/>
    </source>
</evidence>
<keyword evidence="6" id="KW-1185">Reference proteome</keyword>
<evidence type="ECO:0000259" key="4">
    <source>
        <dbReference type="PROSITE" id="PS50240"/>
    </source>
</evidence>
<feature type="chain" id="PRO_5024982257" evidence="3">
    <location>
        <begin position="30"/>
        <end position="354"/>
    </location>
</feature>